<keyword evidence="3" id="KW-1185">Reference proteome</keyword>
<dbReference type="EMBL" id="CAMAPE010000053">
    <property type="protein sequence ID" value="CAH9109624.1"/>
    <property type="molecule type" value="Genomic_DNA"/>
</dbReference>
<comment type="caution">
    <text evidence="2">The sequence shown here is derived from an EMBL/GenBank/DDBJ whole genome shotgun (WGS) entry which is preliminary data.</text>
</comment>
<dbReference type="AlphaFoldDB" id="A0A9P0ZSV3"/>
<keyword evidence="1" id="KW-1133">Transmembrane helix</keyword>
<evidence type="ECO:0000313" key="2">
    <source>
        <dbReference type="EMBL" id="CAH9109624.1"/>
    </source>
</evidence>
<evidence type="ECO:0000313" key="3">
    <source>
        <dbReference type="Proteomes" id="UP001152484"/>
    </source>
</evidence>
<proteinExistence type="predicted"/>
<keyword evidence="1" id="KW-0472">Membrane</keyword>
<organism evidence="2 3">
    <name type="scientific">Cuscuta europaea</name>
    <name type="common">European dodder</name>
    <dbReference type="NCBI Taxonomy" id="41803"/>
    <lineage>
        <taxon>Eukaryota</taxon>
        <taxon>Viridiplantae</taxon>
        <taxon>Streptophyta</taxon>
        <taxon>Embryophyta</taxon>
        <taxon>Tracheophyta</taxon>
        <taxon>Spermatophyta</taxon>
        <taxon>Magnoliopsida</taxon>
        <taxon>eudicotyledons</taxon>
        <taxon>Gunneridae</taxon>
        <taxon>Pentapetalae</taxon>
        <taxon>asterids</taxon>
        <taxon>lamiids</taxon>
        <taxon>Solanales</taxon>
        <taxon>Convolvulaceae</taxon>
        <taxon>Cuscuteae</taxon>
        <taxon>Cuscuta</taxon>
        <taxon>Cuscuta subgen. Cuscuta</taxon>
    </lineage>
</organism>
<reference evidence="2" key="1">
    <citation type="submission" date="2022-07" db="EMBL/GenBank/DDBJ databases">
        <authorList>
            <person name="Macas J."/>
            <person name="Novak P."/>
            <person name="Neumann P."/>
        </authorList>
    </citation>
    <scope>NUCLEOTIDE SEQUENCE</scope>
</reference>
<gene>
    <name evidence="2" type="ORF">CEURO_LOCUS18503</name>
</gene>
<feature type="transmembrane region" description="Helical" evidence="1">
    <location>
        <begin position="76"/>
        <end position="97"/>
    </location>
</feature>
<keyword evidence="1" id="KW-0812">Transmembrane</keyword>
<name>A0A9P0ZSV3_CUSEU</name>
<sequence length="110" mass="13131">MNTPLKVLRASCFCADLQLLLFSLRLSSSFRRDKRGLLVFRVTDAIRPFHVCEFQLLYDRLFLPQNSETPLMDKGLFLTIFHLFYVFLCFVCLFFFLNKFHRLCFFISLV</sequence>
<protein>
    <submittedName>
        <fullName evidence="2">Uncharacterized protein</fullName>
    </submittedName>
</protein>
<dbReference type="Proteomes" id="UP001152484">
    <property type="component" value="Unassembled WGS sequence"/>
</dbReference>
<evidence type="ECO:0000256" key="1">
    <source>
        <dbReference type="SAM" id="Phobius"/>
    </source>
</evidence>
<accession>A0A9P0ZSV3</accession>